<feature type="domain" description="Bacterial Ig-like" evidence="2">
    <location>
        <begin position="316"/>
        <end position="402"/>
    </location>
</feature>
<feature type="domain" description="Bacterial Ig-like" evidence="2">
    <location>
        <begin position="1774"/>
        <end position="1863"/>
    </location>
</feature>
<sequence length="3539" mass="360667">MSLQLIIKDIKGDVITKHTLNSHQSLQVNVPQQAVSYEVHNSDGKPPKKIKAAKVDDKFQFELEDAVTGEHYQIILDNVGQTEAPVMLASGPDGVLYAYDYDAADGFYTLTSNTVDAASIDNMLLAGGALAGVAALAGIAISSHSGGKHHSSSSSAATNPDDNTGVVVDDNNSSDPAVVPATKPVLSDDMGNPIADGTTTNDSTPTFGGEGMQPGSTVTITDGDTVIGEVTAGDNGEWSFTPDQPLTDGEHAIVVDGTDAEGNQVSDDVSIIVDTGEAEGEPEGEPEGETGSEEGTGESEGETGSEEEITRPVMTDDEGNAIADGSTTTDSTPSFGGEGMQPGSTVTITDGDTVIGEVTAGDDGEWSFTPDQPLADGEHAIVVDGTAADGSTVSDDVTIIVDAGTAEGEPEGETGSEEGTGEPEGETGSEEGNGEPEGETGSEEGTGEPEGETGSEEATTAPVITDDEGNPIADGSTTTDSTPSFGGEGMQPGSTVTITDGDTVIGEVTAGDDGEWSFTPDQPLADGEHAIVVDGTAADGSTVSDDVTIIVDAGTAEGEPEGETGSEEGTGESEGETGSEEDTTRPVISDDEGNPIADGSTTTDTTPSFGGEGMQPGSTVTITDGDTVIGEVIAGDDGEWSFTPDQPLADGEHAIVVDGTAADGSTVSDGVNIVVDAGTAEGEPEGEPEGETGSEEGNGESEGETGSEEEITRPVITDDEGNPIADGSTTTDSTPSFGGEGMQPGSTVTITDGDTVIGEVTAGDDGEWSFTPDQPLADGEHAIVVDGTAADGSTVSDGVNIVVDAGTAEGEPEGEPEGETGSEEGTGESEGETGSEEDTRPVITDDEGNAIADGSTTTDSTPSFGGEGMQPGSTVTITDGDTVIGEVTAGDDGEWSFTPDQPLADGEHAIVVDGTAADGSTVSDDVTIIVDAGTAEGEPEGETGSEEGTGESEGETGSEEGTGEPEGETGSEESITAPVITDDEGNPIADGSTTNDSTPSFGGEGMQPGSTVTITDGDTVIGEVIAGDDGEWSFTPDQPLADGEHAIVVDGTAADGSTVSDDVTIIVDAGTAEGEPEGEPEGETGSEESITAPVISDDEGNPIADGSTTTDSTPSFGGEGMQPGSTVTITDGDTVIGEVTAGDDGEWSFTPDQPLTDGEHAIVVDGTAADGSTVSDGVTIIVDAGTAEGEPEGEPEGETGSEEGTGESEGETGSEEGITAPVITDDEGNAIADGSTTTDSTPSFGGEGMQPGSTVTITDGDTVIGEVTAGDDGEWSFTPDQPLTDGEHAIVVDGTAADGSTVSDDVTIIVDAGTAEGEPEGETGSEEGTGEPEGETGSEEDTRPVITDDEGNPIADGSTTTDSTPSFGGEGMQPGSTVTITDGDTVIGEVIAGDDGEWSFTPDQPLADGEHAIVVDGTAADGSTVSDDVTIIVDAGTAEGEPEGEPEGETGSEEGTGESEGETGSEEGITAPVITDDEGNPIADGSTTTDSTPSFGGEGMQPGSTVTITDGDTVIGEVIAGDDGEWSFTPDQPLTDGEHAIVVDGTDASGNAVSDEVSVIVETPVIPVIEITDNNGNLIHSGDTVNDNDPTISGKDFVPDSTIVIADGEVVLANVEVDADGNWSFTPESPLSEGEHSINVTVTDPQGVTNEGSFNVIVDTTPPAGVDITGITLVDDNGDAVIASDVMADNTPTFSGQSLEAGATVIVRDGDTVLGETTVDEDGNWSFTPSEKLVDGDHSFTFEVIDQVGNSSGISDALDLAISVNKGINTGMVVSDDDGNIITDGNLINDSTPTFSGKDQLPGSTVTLTDGDSVLGVVDVAEDGSWSITPAAPLDDGDHALSVSIEDHQGNSGSDTINVVIDTLAPEPISLADITLTDEAGTILEAGSEITETTPTFTAEGLEAGTTVVVRDNGTVLGEAAVDENGNWSFMPDAALSEGEHSFTFEAVDAAGNSSGESAAVEYVVDSVAPEAVNLSTVVITDEAGEITNPAETQSDSKLTFSGSDLEPGATVTLYDKGEAIGETTVAEDGSWQFTAEAGLYDGSHELTFVTTDAAGNSSDPSAVLPLNVQAIELSASDNISSGAAVGFTYPVSVEQDLGTVLSDGGLIAFNNQISSDPIVVEDGTIMDLQVNATSSSFVNVASNSTLVLQKLDPSTGEWVTVSQEESGNLFGMFGMGASTSSITLSGLTAGRYQLVYTTSGINLGASFDLEASKTVYTLAEQGTPTDYTTAIGNVITDVDSAYGTDGIPHGAYTSVTSVSVTNSEGIVTSAEMNQASPKTTLVGRYGTLVINADGSYEYTPDSSMDSIGKVDSFTYTITDSATGKTASAQLHVQIGSTNDALQLSWNATDPAANAVTDIASNNEANASITVIYETSSASDTDVKLTAGGTENYSSTFSLTGTDDIVTGSLTLTTEWGLFGNNFATDLNITYAVQMQNGDGSWSTVKSQNAVVAAGQHNAEVIQDVAMADLLEGLGEGTYRVAISTTGAENVVKLDLAVETVSASDYVITTGDVATGNILTDEGTDGTADKLSSVYTRIFVKAGDSSSDRAIDDSYTHVTESGVTITGQYGTLVIYNNGAYTYTPGTTTLPAGSEDVFTYALKGANGEVVTATVTIHLGVEVDGSNGGALVFHGTEADDVFDIHDVNFTAVEGGNGNDTLAWHGNGQLVLSSIAAKVSDIEAISLTSTDGSDNLVIDAQSVADVTNDANALYIKGVAGDSVTLEGVWVNSGTVVVENVFYTHYTGTAADNSSVDIYLQQGLTLSPIEYQNSEDGTAYNVAASQAATGTISDDTFSLSDTGFASIDGGEGFDTLVWSGTGTLTLSDIASKISNIEEIDLVNDSSVNNLVITAQNVAQITDDQNTLFVKGAITDTLTLSGSWALSGHEVFNNVDYVHYVSTTAEGQVVNLYVDSDIKQSSSITLAEDNAADITGQVSLLSDSIDQTTTLNTAFGHFSSESFTINNISDLQEISISVSGAEIDTSNLVSINWSLQVYNSQTLRWDTVTEGSQPITAGIGLNVSLEGQPAGTYRVVVDSTQSGYPGLFWTTNYDVLTVRVAANIVSTTDYKVSTSSSVTGSVFTSDSASDSALLVKSIAAGIVSGAASYTLIAAAGTTVTGTYGTLTIHNDGSYTYQLNSNSVIKLSGSEDTFTYVLADGTVKNLVMTLGVAVDGSEGGALIFAGTVGNDSFMIHDTQFTSVDGKAGQDTLIWNGEGDLQLSEIAGKVSNIEAIDLQSNAVATVLMLDADDIKNITDDSNVLYVRGGSEDSLSLQGVWQANGAETLNNITYTLYTGTALDGTPITLYVQQGLTFNEVAEGITGSLSEDASVVSVSQNGEVMTVADDAVSFKGAYGTLTIDGEGHYNYVADATHAQSGLTDTFTYTLSDGSNAALSFNLGIDVDGSAGGEILFSGTKGGDIFEVYDTSFTSINGADGQDTLAWHGSAPLNLSDISAKVDNIETINLLNDSENDKLIISAESLLKVTDDNNTLYVRGADGDTVTLKGSWDQSSDVLVNGVSYHQYTSAAADGSVVQLYVEDDVNIG</sequence>
<feature type="compositionally biased region" description="Acidic residues" evidence="1">
    <location>
        <begin position="682"/>
        <end position="709"/>
    </location>
</feature>
<feature type="region of interest" description="Disordered" evidence="1">
    <location>
        <begin position="678"/>
        <end position="752"/>
    </location>
</feature>
<dbReference type="InterPro" id="IPR010221">
    <property type="entry name" value="VCBS_dom"/>
</dbReference>
<feature type="compositionally biased region" description="Acidic residues" evidence="1">
    <location>
        <begin position="1074"/>
        <end position="1086"/>
    </location>
</feature>
<dbReference type="NCBIfam" id="TIGR01965">
    <property type="entry name" value="VCBS_repeat"/>
    <property type="match status" value="3"/>
</dbReference>
<dbReference type="Pfam" id="PF19077">
    <property type="entry name" value="Big_13"/>
    <property type="match status" value="16"/>
</dbReference>
<evidence type="ECO:0000256" key="1">
    <source>
        <dbReference type="SAM" id="MobiDB-lite"/>
    </source>
</evidence>
<feature type="region of interest" description="Disordered" evidence="1">
    <location>
        <begin position="554"/>
        <end position="623"/>
    </location>
</feature>
<feature type="compositionally biased region" description="Polar residues" evidence="1">
    <location>
        <begin position="599"/>
        <end position="608"/>
    </location>
</feature>
<feature type="domain" description="Bacterial Ig-like" evidence="2">
    <location>
        <begin position="1995"/>
        <end position="2066"/>
    </location>
</feature>
<dbReference type="NCBIfam" id="NF045619">
    <property type="entry name" value="adhes_GNV_Cterm"/>
    <property type="match status" value="1"/>
</dbReference>
<feature type="compositionally biased region" description="Polar residues" evidence="1">
    <location>
        <begin position="475"/>
        <end position="484"/>
    </location>
</feature>
<feature type="compositionally biased region" description="Polar residues" evidence="1">
    <location>
        <begin position="1106"/>
        <end position="1115"/>
    </location>
</feature>
<feature type="region of interest" description="Disordered" evidence="1">
    <location>
        <begin position="1436"/>
        <end position="1509"/>
    </location>
</feature>
<feature type="domain" description="Bacterial Ig-like" evidence="2">
    <location>
        <begin position="718"/>
        <end position="804"/>
    </location>
</feature>
<feature type="domain" description="Bacterial Ig-like" evidence="2">
    <location>
        <begin position="186"/>
        <end position="275"/>
    </location>
</feature>
<feature type="compositionally biased region" description="Acidic residues" evidence="1">
    <location>
        <begin position="810"/>
        <end position="836"/>
    </location>
</feature>
<evidence type="ECO:0000313" key="4">
    <source>
        <dbReference type="Proteomes" id="UP000433737"/>
    </source>
</evidence>
<accession>A0AAX3J8V0</accession>
<proteinExistence type="predicted"/>
<dbReference type="InterPro" id="IPR013783">
    <property type="entry name" value="Ig-like_fold"/>
</dbReference>
<feature type="compositionally biased region" description="Polar residues" evidence="1">
    <location>
        <begin position="197"/>
        <end position="206"/>
    </location>
</feature>
<feature type="region of interest" description="Disordered" evidence="1">
    <location>
        <begin position="806"/>
        <end position="879"/>
    </location>
</feature>
<feature type="region of interest" description="Disordered" evidence="1">
    <location>
        <begin position="276"/>
        <end position="350"/>
    </location>
</feature>
<feature type="domain" description="Bacterial Ig-like" evidence="2">
    <location>
        <begin position="1685"/>
        <end position="1755"/>
    </location>
</feature>
<feature type="domain" description="Bacterial Ig-like" evidence="2">
    <location>
        <begin position="1476"/>
        <end position="1563"/>
    </location>
</feature>
<feature type="compositionally biased region" description="Polar residues" evidence="1">
    <location>
        <begin position="1485"/>
        <end position="1494"/>
    </location>
</feature>
<feature type="domain" description="Bacterial Ig-like" evidence="2">
    <location>
        <begin position="466"/>
        <end position="552"/>
    </location>
</feature>
<dbReference type="EMBL" id="CABWMH010000018">
    <property type="protein sequence ID" value="VXC20809.1"/>
    <property type="molecule type" value="Genomic_DNA"/>
</dbReference>
<dbReference type="InterPro" id="IPR055014">
    <property type="entry name" value="BapA_Bap-like_C"/>
</dbReference>
<feature type="compositionally biased region" description="Polar residues" evidence="1">
    <location>
        <begin position="1234"/>
        <end position="1243"/>
    </location>
</feature>
<dbReference type="Pfam" id="PF17963">
    <property type="entry name" value="Big_9"/>
    <property type="match status" value="1"/>
</dbReference>
<feature type="region of interest" description="Disordered" evidence="1">
    <location>
        <begin position="404"/>
        <end position="499"/>
    </location>
</feature>
<feature type="region of interest" description="Disordered" evidence="1">
    <location>
        <begin position="933"/>
        <end position="1015"/>
    </location>
</feature>
<gene>
    <name evidence="3" type="ORF">PANT111_250029</name>
</gene>
<dbReference type="InterPro" id="IPR044016">
    <property type="entry name" value="Big_13"/>
</dbReference>
<dbReference type="Gene3D" id="2.60.40.10">
    <property type="entry name" value="Immunoglobulins"/>
    <property type="match status" value="16"/>
</dbReference>
<feature type="domain" description="Bacterial Ig-like" evidence="2">
    <location>
        <begin position="1890"/>
        <end position="1966"/>
    </location>
</feature>
<feature type="region of interest" description="Disordered" evidence="1">
    <location>
        <begin position="1185"/>
        <end position="1258"/>
    </location>
</feature>
<protein>
    <submittedName>
        <fullName evidence="3">VCBS repeat-containing protein</fullName>
    </submittedName>
</protein>
<feature type="compositionally biased region" description="Polar residues" evidence="1">
    <location>
        <begin position="1357"/>
        <end position="1366"/>
    </location>
</feature>
<feature type="region of interest" description="Disordered" evidence="1">
    <location>
        <begin position="1071"/>
        <end position="1130"/>
    </location>
</feature>
<feature type="compositionally biased region" description="Polar residues" evidence="1">
    <location>
        <begin position="991"/>
        <end position="1000"/>
    </location>
</feature>
<feature type="compositionally biased region" description="Acidic residues" evidence="1">
    <location>
        <begin position="558"/>
        <end position="581"/>
    </location>
</feature>
<feature type="domain" description="Bacterial Ig-like" evidence="2">
    <location>
        <begin position="1225"/>
        <end position="1311"/>
    </location>
</feature>
<feature type="compositionally biased region" description="Acidic residues" evidence="1">
    <location>
        <begin position="937"/>
        <end position="971"/>
    </location>
</feature>
<evidence type="ECO:0000259" key="2">
    <source>
        <dbReference type="Pfam" id="PF19077"/>
    </source>
</evidence>
<feature type="domain" description="Bacterial Ig-like" evidence="2">
    <location>
        <begin position="590"/>
        <end position="676"/>
    </location>
</feature>
<dbReference type="NCBIfam" id="NF033510">
    <property type="entry name" value="Ca_tandemer"/>
    <property type="match status" value="15"/>
</dbReference>
<reference evidence="3 4" key="1">
    <citation type="submission" date="2019-10" db="EMBL/GenBank/DDBJ databases">
        <authorList>
            <person name="Karimi E."/>
        </authorList>
    </citation>
    <scope>NUCLEOTIDE SEQUENCE [LARGE SCALE GENOMIC DNA]</scope>
    <source>
        <strain evidence="3">Pantoea sp. 111</strain>
    </source>
</reference>
<feature type="domain" description="Bacterial Ig-like" evidence="2">
    <location>
        <begin position="1349"/>
        <end position="1434"/>
    </location>
</feature>
<dbReference type="Proteomes" id="UP000433737">
    <property type="component" value="Unassembled WGS sequence"/>
</dbReference>
<feature type="region of interest" description="Disordered" evidence="1">
    <location>
        <begin position="145"/>
        <end position="217"/>
    </location>
</feature>
<feature type="domain" description="Bacterial Ig-like" evidence="2">
    <location>
        <begin position="1097"/>
        <end position="1183"/>
    </location>
</feature>
<feature type="compositionally biased region" description="Acidic residues" evidence="1">
    <location>
        <begin position="1440"/>
        <end position="1465"/>
    </location>
</feature>
<name>A0AAX3J8V0_9GAMM</name>
<feature type="domain" description="Bacterial Ig-like" evidence="2">
    <location>
        <begin position="982"/>
        <end position="1068"/>
    </location>
</feature>
<feature type="compositionally biased region" description="Low complexity" evidence="1">
    <location>
        <begin position="152"/>
        <end position="179"/>
    </location>
</feature>
<organism evidence="3 4">
    <name type="scientific">Pantoea brenneri</name>
    <dbReference type="NCBI Taxonomy" id="472694"/>
    <lineage>
        <taxon>Bacteria</taxon>
        <taxon>Pseudomonadati</taxon>
        <taxon>Pseudomonadota</taxon>
        <taxon>Gammaproteobacteria</taxon>
        <taxon>Enterobacterales</taxon>
        <taxon>Erwiniaceae</taxon>
        <taxon>Pantoea</taxon>
    </lineage>
</organism>
<feature type="compositionally biased region" description="Polar residues" evidence="1">
    <location>
        <begin position="854"/>
        <end position="863"/>
    </location>
</feature>
<feature type="compositionally biased region" description="Polar residues" evidence="1">
    <location>
        <begin position="325"/>
        <end position="334"/>
    </location>
</feature>
<feature type="compositionally biased region" description="Acidic residues" evidence="1">
    <location>
        <begin position="1317"/>
        <end position="1339"/>
    </location>
</feature>
<feature type="domain" description="Bacterial Ig-like" evidence="2">
    <location>
        <begin position="1581"/>
        <end position="1660"/>
    </location>
</feature>
<feature type="region of interest" description="Disordered" evidence="1">
    <location>
        <begin position="1313"/>
        <end position="1382"/>
    </location>
</feature>
<feature type="compositionally biased region" description="Polar residues" evidence="1">
    <location>
        <begin position="727"/>
        <end position="736"/>
    </location>
</feature>
<feature type="compositionally biased region" description="Acidic residues" evidence="1">
    <location>
        <begin position="276"/>
        <end position="307"/>
    </location>
</feature>
<feature type="compositionally biased region" description="Acidic residues" evidence="1">
    <location>
        <begin position="1189"/>
        <end position="1214"/>
    </location>
</feature>
<feature type="domain" description="Bacterial Ig-like" evidence="2">
    <location>
        <begin position="845"/>
        <end position="931"/>
    </location>
</feature>
<evidence type="ECO:0000313" key="3">
    <source>
        <dbReference type="EMBL" id="VXC20809.1"/>
    </source>
</evidence>
<comment type="caution">
    <text evidence="3">The sequence shown here is derived from an EMBL/GenBank/DDBJ whole genome shotgun (WGS) entry which is preliminary data.</text>
</comment>
<feature type="compositionally biased region" description="Acidic residues" evidence="1">
    <location>
        <begin position="408"/>
        <end position="455"/>
    </location>
</feature>